<dbReference type="PANTHER" id="PTHR11647:SF1">
    <property type="entry name" value="COLLAPSIN RESPONSE MEDIATOR PROTEIN"/>
    <property type="match status" value="1"/>
</dbReference>
<evidence type="ECO:0000259" key="5">
    <source>
        <dbReference type="Pfam" id="PF01979"/>
    </source>
</evidence>
<dbReference type="RefSeq" id="WP_125712629.1">
    <property type="nucleotide sequence ID" value="NZ_JBHTOP010000002.1"/>
</dbReference>
<keyword evidence="4 6" id="KW-0378">Hydrolase</keyword>
<evidence type="ECO:0000256" key="3">
    <source>
        <dbReference type="ARBA" id="ARBA00022723"/>
    </source>
</evidence>
<protein>
    <submittedName>
        <fullName evidence="6">Dihydropyrimidinase</fullName>
        <ecNumber evidence="6">3.5.2.2</ecNumber>
    </submittedName>
</protein>
<dbReference type="Gene3D" id="3.20.20.140">
    <property type="entry name" value="Metal-dependent hydrolases"/>
    <property type="match status" value="1"/>
</dbReference>
<keyword evidence="7" id="KW-1185">Reference proteome</keyword>
<keyword evidence="3" id="KW-0479">Metal-binding</keyword>
<evidence type="ECO:0000256" key="4">
    <source>
        <dbReference type="ARBA" id="ARBA00022801"/>
    </source>
</evidence>
<gene>
    <name evidence="6" type="primary">hydA</name>
    <name evidence="6" type="ORF">ACFQ5M_01850</name>
</gene>
<dbReference type="SUPFAM" id="SSF51556">
    <property type="entry name" value="Metallo-dependent hydrolases"/>
    <property type="match status" value="1"/>
</dbReference>
<dbReference type="SUPFAM" id="SSF51338">
    <property type="entry name" value="Composite domain of metallo-dependent hydrolases"/>
    <property type="match status" value="2"/>
</dbReference>
<proteinExistence type="inferred from homology"/>
<comment type="similarity">
    <text evidence="2">Belongs to the metallo-dependent hydrolases superfamily. Hydantoinase/dihydropyrimidinase family.</text>
</comment>
<dbReference type="EMBL" id="JBHTOP010000002">
    <property type="protein sequence ID" value="MFD1670834.1"/>
    <property type="molecule type" value="Genomic_DNA"/>
</dbReference>
<reference evidence="7" key="1">
    <citation type="journal article" date="2019" name="Int. J. Syst. Evol. Microbiol.">
        <title>The Global Catalogue of Microorganisms (GCM) 10K type strain sequencing project: providing services to taxonomists for standard genome sequencing and annotation.</title>
        <authorList>
            <consortium name="The Broad Institute Genomics Platform"/>
            <consortium name="The Broad Institute Genome Sequencing Center for Infectious Disease"/>
            <person name="Wu L."/>
            <person name="Ma J."/>
        </authorList>
    </citation>
    <scope>NUCLEOTIDE SEQUENCE [LARGE SCALE GENOMIC DNA]</scope>
    <source>
        <strain evidence="7">CCM 8896</strain>
    </source>
</reference>
<dbReference type="InterPro" id="IPR006680">
    <property type="entry name" value="Amidohydro-rel"/>
</dbReference>
<dbReference type="PANTHER" id="PTHR11647">
    <property type="entry name" value="HYDRANTOINASE/DIHYDROPYRIMIDINASE FAMILY MEMBER"/>
    <property type="match status" value="1"/>
</dbReference>
<feature type="domain" description="Amidohydrolase-related" evidence="5">
    <location>
        <begin position="49"/>
        <end position="436"/>
    </location>
</feature>
<evidence type="ECO:0000256" key="1">
    <source>
        <dbReference type="ARBA" id="ARBA00001947"/>
    </source>
</evidence>
<comment type="caution">
    <text evidence="6">The sequence shown here is derived from an EMBL/GenBank/DDBJ whole genome shotgun (WGS) entry which is preliminary data.</text>
</comment>
<evidence type="ECO:0000313" key="6">
    <source>
        <dbReference type="EMBL" id="MFD1670834.1"/>
    </source>
</evidence>
<dbReference type="Gene3D" id="2.30.40.10">
    <property type="entry name" value="Urease, subunit C, domain 1"/>
    <property type="match status" value="1"/>
</dbReference>
<dbReference type="InterPro" id="IPR011778">
    <property type="entry name" value="Hydantoinase/dihydroPyrase"/>
</dbReference>
<organism evidence="6 7">
    <name type="scientific">Agrilactobacillus yilanensis</name>
    <dbReference type="NCBI Taxonomy" id="2485997"/>
    <lineage>
        <taxon>Bacteria</taxon>
        <taxon>Bacillati</taxon>
        <taxon>Bacillota</taxon>
        <taxon>Bacilli</taxon>
        <taxon>Lactobacillales</taxon>
        <taxon>Lactobacillaceae</taxon>
        <taxon>Agrilactobacillus</taxon>
    </lineage>
</organism>
<evidence type="ECO:0000256" key="2">
    <source>
        <dbReference type="ARBA" id="ARBA00008829"/>
    </source>
</evidence>
<dbReference type="EC" id="3.5.2.2" evidence="6"/>
<dbReference type="CDD" id="cd01314">
    <property type="entry name" value="D-HYD"/>
    <property type="match status" value="1"/>
</dbReference>
<dbReference type="Pfam" id="PF01979">
    <property type="entry name" value="Amidohydro_1"/>
    <property type="match status" value="1"/>
</dbReference>
<dbReference type="InterPro" id="IPR011059">
    <property type="entry name" value="Metal-dep_hydrolase_composite"/>
</dbReference>
<dbReference type="InterPro" id="IPR050378">
    <property type="entry name" value="Metallo-dep_Hydrolases_sf"/>
</dbReference>
<accession>A0ABW4J4F0</accession>
<comment type="cofactor">
    <cofactor evidence="1">
        <name>Zn(2+)</name>
        <dbReference type="ChEBI" id="CHEBI:29105"/>
    </cofactor>
</comment>
<dbReference type="Proteomes" id="UP001597267">
    <property type="component" value="Unassembled WGS sequence"/>
</dbReference>
<dbReference type="NCBIfam" id="TIGR02033">
    <property type="entry name" value="D-hydantoinase"/>
    <property type="match status" value="1"/>
</dbReference>
<dbReference type="InterPro" id="IPR032466">
    <property type="entry name" value="Metal_Hydrolase"/>
</dbReference>
<sequence>MALLIRGGTVVSTNGQRQLDVRIDGEKIVEMGVDLPQKDSEIVDADGCFLFPGFIDTHTHMELDNGPGTLNVSDEFPTASVAAVAKGTTTVMDMATPQKGHSLQDCLDTWNRLSKDKTSCDYTFHMSVIEWSDNMAEQIKAMAAKGITSFKMYMAYDNLRVSDDGIYEAMKAIKAVHGMLGIHCENGDLVNALQQEYLAAGCYAPKYHPITRPNILEAEAIERYLTIAALADLPVNIVHLSTKESLEVVRAARKRGQKVFVESCPQYFFLDDRLYDLPDFESAKYICSPPLRKPADIAALWTGLENGEIDTMGTDHCAFNFKNQKVVGKDNFTKIPGGMPGVETRGELMYTAGVAGGKITPEQFVGLMSEHAAHQFGMYPQKGVIQTGSDADIVVWDPKAQNVISAKTQLSNVDYTAYEGFKTQGAAHQVYLRGQKVAEDGKLLKGQQGQFIARHESEYNFNK</sequence>
<dbReference type="GO" id="GO:0004157">
    <property type="term" value="F:dihydropyrimidinase activity"/>
    <property type="evidence" value="ECO:0007669"/>
    <property type="project" value="UniProtKB-EC"/>
</dbReference>
<evidence type="ECO:0000313" key="7">
    <source>
        <dbReference type="Proteomes" id="UP001597267"/>
    </source>
</evidence>
<name>A0ABW4J4F0_9LACO</name>